<organism evidence="2 3">
    <name type="scientific">Xylella fastidiosa (strain 9a5c)</name>
    <dbReference type="NCBI Taxonomy" id="160492"/>
    <lineage>
        <taxon>Bacteria</taxon>
        <taxon>Pseudomonadati</taxon>
        <taxon>Pseudomonadota</taxon>
        <taxon>Gammaproteobacteria</taxon>
        <taxon>Lysobacterales</taxon>
        <taxon>Lysobacteraceae</taxon>
        <taxon>Xylella</taxon>
    </lineage>
</organism>
<dbReference type="PIR" id="H82793">
    <property type="entry name" value="H82793"/>
</dbReference>
<dbReference type="Proteomes" id="UP000000812">
    <property type="component" value="Chromosome"/>
</dbReference>
<protein>
    <submittedName>
        <fullName evidence="2">Transposase OrfA</fullName>
    </submittedName>
</protein>
<evidence type="ECO:0000313" key="2">
    <source>
        <dbReference type="EMBL" id="AAF83345.1"/>
    </source>
</evidence>
<sequence>MMLRRWEASGRLMAEHTVGGHRRYDMAKLPPEMFRAQLVFALCEAKNVEVVILNQGQDTNFEEDLAKDVLEIMTVFSARLYGSRSRKNQRLLEAVKTAVEASPC</sequence>
<dbReference type="KEGG" id="xfa:XF_0535"/>
<proteinExistence type="predicted"/>
<accession>Q9P9T4</accession>
<gene>
    <name evidence="1" type="ordered locus">XF_0325</name>
    <name evidence="2" type="ordered locus">XF_0535</name>
</gene>
<dbReference type="HOGENOM" id="CLU_2249062_0_0_6"/>
<dbReference type="STRING" id="160492.XF_0325"/>
<reference evidence="2 3" key="1">
    <citation type="journal article" date="2000" name="Nature">
        <title>The genome sequence of the plant pathogen Xylella fastidiosa.</title>
        <authorList>
            <person name="Simpson A.J."/>
            <person name="Reinach F.C."/>
            <person name="Arruda P."/>
            <person name="Abreu F.A."/>
            <person name="Acencio M."/>
            <person name="Alvarenga R."/>
            <person name="Alves L.M."/>
            <person name="Araya J.E."/>
            <person name="Baia G.S."/>
            <person name="Baptista C.S."/>
            <person name="Barros M.H."/>
            <person name="Bonaccorsi E.D."/>
            <person name="Bordin S."/>
            <person name="Bove J.M."/>
            <person name="Briones M.R."/>
            <person name="Bueno M.R."/>
            <person name="Camargo A.A."/>
            <person name="Camargo L.E."/>
            <person name="Carraro D.M."/>
            <person name="Carrer H."/>
            <person name="Colauto N.B."/>
            <person name="Colombo C."/>
            <person name="Costa F.F."/>
            <person name="Costa M.C."/>
            <person name="Costa-Neto C.M."/>
            <person name="Coutinho L.L."/>
            <person name="Cristofani M."/>
            <person name="Dias-Neto E."/>
            <person name="Docena C."/>
            <person name="El-Dorry H."/>
            <person name="Facincani A.P."/>
            <person name="Ferreira A.J."/>
            <person name="Ferreira V.C."/>
            <person name="Ferro J.A."/>
            <person name="Fraga J.S."/>
            <person name="Franca S.C."/>
            <person name="Franco M.C."/>
            <person name="Frohme M."/>
            <person name="Furlan L.R."/>
            <person name="Garnier M."/>
            <person name="Goldman G.H."/>
            <person name="Goldman M.H."/>
            <person name="Gomes S.L."/>
            <person name="Gruber A."/>
            <person name="Ho P.L."/>
            <person name="Hoheisel J.D."/>
            <person name="Junqueira M.L."/>
            <person name="Kemper E.L."/>
            <person name="Kitajima J.P."/>
            <person name="Krieger J.E."/>
            <person name="Kuramae E.E."/>
            <person name="Laigret F."/>
            <person name="Lambais M.R."/>
            <person name="Leite L.C."/>
            <person name="Lemos E.G."/>
            <person name="Lemos M.V."/>
            <person name="Lopes S.A."/>
            <person name="Lopes C.R."/>
            <person name="Machado J.A."/>
            <person name="Machado M.A."/>
            <person name="Madeira A.M."/>
            <person name="Madeira H.M."/>
            <person name="Marino C.L."/>
            <person name="Marques M.V."/>
            <person name="Martins E.A."/>
            <person name="Martins E.M."/>
            <person name="Matsukuma A.Y."/>
            <person name="Menck C.F."/>
            <person name="Miracca E.C."/>
            <person name="Miyaki C.Y."/>
            <person name="Monteriro-Vitorello C.B."/>
            <person name="Moon D.H."/>
            <person name="Nagai M.A."/>
            <person name="Nascimento A.L."/>
            <person name="Netto L.E."/>
            <person name="Nhani A.Jr."/>
            <person name="Nobrega F.G."/>
            <person name="Nunes L.R."/>
            <person name="Oliveira M.A."/>
            <person name="de Oliveira M.C."/>
            <person name="de Oliveira R.C."/>
            <person name="Palmieri D.A."/>
            <person name="Paris A."/>
            <person name="Peixoto B.R."/>
            <person name="Pereira G.A."/>
            <person name="Pereira H.A.Jr."/>
            <person name="Pesquero J.B."/>
            <person name="Quaggio R.B."/>
            <person name="Roberto P.G."/>
            <person name="Rodrigues V."/>
            <person name="de M Rosa A.J."/>
            <person name="de Rosa V.E.Jr."/>
            <person name="de Sa R.G."/>
            <person name="Santelli R.V."/>
            <person name="Sawasaki H.E."/>
            <person name="da Silva A.C."/>
            <person name="da Silva A.M."/>
            <person name="da Silva F.R."/>
            <person name="da Silva W.A.Jr."/>
            <person name="da Silveira J.F."/>
            <person name="Silvestri M.L."/>
            <person name="Siqueira W.J."/>
            <person name="de Souza A.A."/>
            <person name="de Souza A.P."/>
            <person name="Terenzi M.F."/>
            <person name="Truffi D."/>
            <person name="Tsai S.M."/>
            <person name="Tsuhako M.H."/>
            <person name="Vallada H."/>
            <person name="Van Sluys M.A."/>
            <person name="Verjovski-Almeida S."/>
            <person name="Vettore A.L."/>
            <person name="Zago M.A."/>
            <person name="Zatz M."/>
            <person name="Meidanis J."/>
            <person name="Setubal J.C."/>
        </authorList>
    </citation>
    <scope>NUCLEOTIDE SEQUENCE [LARGE SCALE GENOMIC DNA]</scope>
    <source>
        <strain evidence="2 3">9a5c</strain>
    </source>
</reference>
<evidence type="ECO:0000313" key="1">
    <source>
        <dbReference type="EMBL" id="AAF83136.1"/>
    </source>
</evidence>
<dbReference type="EMBL" id="AE003849">
    <property type="protein sequence ID" value="AAF83345.1"/>
    <property type="molecule type" value="Genomic_DNA"/>
</dbReference>
<name>Q9P9T4_XYLFA</name>
<dbReference type="eggNOG" id="COG2452">
    <property type="taxonomic scope" value="Bacteria"/>
</dbReference>
<dbReference type="Gene3D" id="1.10.287.2170">
    <property type="match status" value="1"/>
</dbReference>
<dbReference type="EMBL" id="AE003849">
    <property type="protein sequence ID" value="AAF83136.1"/>
    <property type="molecule type" value="Genomic_DNA"/>
</dbReference>
<dbReference type="KEGG" id="xfa:XF_0325"/>
<dbReference type="AlphaFoldDB" id="Q9P9T4"/>
<reference evidence="2" key="2">
    <citation type="submission" date="2000-06" db="EMBL/GenBank/DDBJ databases">
        <authorList>
            <person name="Simpson A.J.G."/>
            <person name="Reinach F.C."/>
            <person name="Arruda P."/>
            <person name="Abreu F.A."/>
            <person name="Acencio M."/>
            <person name="Alvarenga R."/>
            <person name="Alves L.M.C."/>
            <person name="Araya J.E."/>
            <person name="Baia G.S."/>
            <person name="Baptista C.S."/>
            <person name="Barros M.H."/>
            <person name="Bonaccorsi E.D."/>
            <person name="Bordin S."/>
            <person name="Bove J.M."/>
            <person name="Briones M.R.S."/>
            <person name="Bueno M.R.P."/>
            <person name="Camargo A.A."/>
            <person name="Camargo L.E.A."/>
            <person name="Carraro D.M."/>
            <person name="Carrer H."/>
            <person name="Colauto N.B."/>
            <person name="Colombo C."/>
            <person name="Costa F.F."/>
            <person name="Costa M.C.R."/>
            <person name="Costa-Neto C.M."/>
            <person name="Coutinho L.L."/>
            <person name="Cristofani M."/>
            <person name="Dias-Neto E."/>
            <person name="Docena C."/>
            <person name="El-Dorry H."/>
            <person name="Facincani A.P."/>
            <person name="Ferreira A.J.S."/>
            <person name="Ferreira V.C.A."/>
            <person name="Ferro J.A."/>
            <person name="Fraga J.S."/>
            <person name="Franca S.C."/>
            <person name="Franco M.C."/>
            <person name="Frohme M."/>
            <person name="Furlan L.R."/>
            <person name="Garnier M."/>
            <person name="Goldman G.H."/>
            <person name="Goldman M.H.S."/>
            <person name="Gomes S.L."/>
            <person name="Gruber A."/>
            <person name="Ho P.L."/>
            <person name="Hoheisel J.D."/>
            <person name="Junqueira M.L."/>
            <person name="Kemper E.L."/>
            <person name="Kitajima J.P."/>
            <person name="Krieger J.E."/>
            <person name="Kuramae E.E."/>
            <person name="Laigret F."/>
            <person name="Lambais M.R."/>
            <person name="Leite L.C.C."/>
            <person name="Lemos E.G.M."/>
            <person name="Lemos M.V.F."/>
            <person name="Lopes S.A."/>
            <person name="Lopes C.R."/>
            <person name="Machado J.A."/>
            <person name="Machado M.A."/>
            <person name="Madeira A.M.B.N."/>
            <person name="Madeira H.M.F."/>
            <person name="Marino C.L."/>
            <person name="Marques M.V."/>
            <person name="Martins E.A.L."/>
            <person name="Martins E.M.F."/>
            <person name="Matsukuma A.Y."/>
            <person name="Menck C.F.M."/>
            <person name="Miracca E.C."/>
            <person name="Miyaki C.Y."/>
            <person name="Monteiro-Vitorello C.B."/>
            <person name="Moon D.H."/>
            <person name="Nagai M.A."/>
            <person name="Nascimento A.L.T.O."/>
            <person name="Netto L.E.S."/>
            <person name="Nhani A.Jr."/>
            <person name="Nobrega F.G."/>
            <person name="Nunes L.R."/>
            <person name="Oliveira M.A."/>
            <person name="de Oliveira M.C."/>
            <person name="de Oliveira R.C."/>
            <person name="Palmieri D.A."/>
            <person name="Paris A."/>
            <person name="Peixoto B.R."/>
            <person name="Pereira G.A.G."/>
            <person name="Pereira H.A.Jr."/>
            <person name="Pesquero J.B."/>
            <person name="Quaggio R.B."/>
            <person name="Roberto P.G."/>
            <person name="Rodrigues V."/>
            <person name="de M Rosa A.J."/>
            <person name="de Rosa V.E.Jr."/>
            <person name="de Sa R.G."/>
            <person name="Santelli R.V."/>
            <person name="Sawasaki H.E."/>
            <person name="da Silva A.C.R."/>
            <person name="da Silva F.R."/>
            <person name="da Silva A.M."/>
            <person name="Silva W.A.Jr."/>
            <person name="da Silveira J.F."/>
            <person name="Silvestri M.L.Z."/>
            <person name="Siqueira W.J."/>
            <person name="de Souza A.A."/>
            <person name="de Souza A.P."/>
            <person name="Terenzi M.F."/>
            <person name="Truffi D."/>
            <person name="Tsai S.M."/>
            <person name="Tsuhako M.H."/>
            <person name="Vallada H."/>
            <person name="Van Sluys M.A."/>
            <person name="Verjovski-Almeida S."/>
            <person name="Vettore A.L."/>
            <person name="Zago M.A."/>
            <person name="Zatz M."/>
            <person name="Meidanis J."/>
            <person name="Setubal J.C."/>
        </authorList>
    </citation>
    <scope>NUCLEOTIDE SEQUENCE</scope>
    <source>
        <strain evidence="2">9a5c</strain>
    </source>
</reference>
<evidence type="ECO:0000313" key="3">
    <source>
        <dbReference type="Proteomes" id="UP000000812"/>
    </source>
</evidence>